<evidence type="ECO:0000256" key="3">
    <source>
        <dbReference type="ARBA" id="ARBA00022729"/>
    </source>
</evidence>
<dbReference type="Proteomes" id="UP000677537">
    <property type="component" value="Unassembled WGS sequence"/>
</dbReference>
<keyword evidence="3 7" id="KW-0732">Signal</keyword>
<evidence type="ECO:0000313" key="9">
    <source>
        <dbReference type="Proteomes" id="UP000677537"/>
    </source>
</evidence>
<dbReference type="SUPFAM" id="SSF53850">
    <property type="entry name" value="Periplasmic binding protein-like II"/>
    <property type="match status" value="1"/>
</dbReference>
<protein>
    <recommendedName>
        <fullName evidence="5">Putrescine-binding periplasmic protein</fullName>
    </recommendedName>
</protein>
<dbReference type="GO" id="GO:0015846">
    <property type="term" value="P:polyamine transport"/>
    <property type="evidence" value="ECO:0007669"/>
    <property type="project" value="InterPro"/>
</dbReference>
<dbReference type="PANTHER" id="PTHR30222:SF12">
    <property type="entry name" value="NORSPERMIDINE SENSOR"/>
    <property type="match status" value="1"/>
</dbReference>
<accession>A0A940MPY4</accession>
<reference evidence="8" key="1">
    <citation type="submission" date="2021-03" db="EMBL/GenBank/DDBJ databases">
        <authorList>
            <person name="So Y."/>
        </authorList>
    </citation>
    <scope>NUCLEOTIDE SEQUENCE</scope>
    <source>
        <strain evidence="8">SG15</strain>
    </source>
</reference>
<dbReference type="Pfam" id="PF13416">
    <property type="entry name" value="SBP_bac_8"/>
    <property type="match status" value="1"/>
</dbReference>
<sequence>MTRLRRLLPSLWPALLLAPLLAPLLAGSTVAQQPVLNVYNWTDYIDPKAIEDFQRETGIRLRYDVFDSLETLEGKLSAGRSGYDVVVPTSEPSFARLVRAGALRPLDRSAIPNFAGQDPALLQQVATSDPGNRHGAIYLWGTVGLGLRADRIRALAPDAPLDSLDLILKPENAARIARCGIAIMDSGIDVIPSVLRWLGKDPNSADAADARAAEQALLAIRPHVRAIISSAAITDALAQGEYCAVLTYSGDVVQAQTRAPDGGITYAPPKDGAQLWFDMLAIPADAPNPEAAQKFIDYMLRPEVIAGVTNQVHYPNAVPASRPHIRPDVAADPNVYPTPDMIARSFTVSAPGSQAERARARSWSRFKAGR</sequence>
<organism evidence="8 9">
    <name type="scientific">Roseomonas indoligenes</name>
    <dbReference type="NCBI Taxonomy" id="2820811"/>
    <lineage>
        <taxon>Bacteria</taxon>
        <taxon>Pseudomonadati</taxon>
        <taxon>Pseudomonadota</taxon>
        <taxon>Alphaproteobacteria</taxon>
        <taxon>Acetobacterales</taxon>
        <taxon>Roseomonadaceae</taxon>
        <taxon>Roseomonas</taxon>
    </lineage>
</organism>
<comment type="function">
    <text evidence="5">Required for the activity of the bacterial periplasmic transport system of putrescine.</text>
</comment>
<evidence type="ECO:0000256" key="7">
    <source>
        <dbReference type="SAM" id="SignalP"/>
    </source>
</evidence>
<dbReference type="PRINTS" id="PR00909">
    <property type="entry name" value="SPERMDNBNDNG"/>
</dbReference>
<dbReference type="PANTHER" id="PTHR30222">
    <property type="entry name" value="SPERMIDINE/PUTRESCINE-BINDING PERIPLASMIC PROTEIN"/>
    <property type="match status" value="1"/>
</dbReference>
<feature type="compositionally biased region" description="Basic residues" evidence="6">
    <location>
        <begin position="360"/>
        <end position="370"/>
    </location>
</feature>
<dbReference type="AlphaFoldDB" id="A0A940MPY4"/>
<feature type="chain" id="PRO_5037474147" description="Putrescine-binding periplasmic protein" evidence="7">
    <location>
        <begin position="32"/>
        <end position="370"/>
    </location>
</feature>
<keyword evidence="2 5" id="KW-0813">Transport</keyword>
<comment type="subcellular location">
    <subcellularLocation>
        <location evidence="1 5">Periplasm</location>
    </subcellularLocation>
</comment>
<gene>
    <name evidence="8" type="ORF">J5Y10_03500</name>
</gene>
<dbReference type="InterPro" id="IPR001188">
    <property type="entry name" value="Sperm_putr-bd"/>
</dbReference>
<dbReference type="GO" id="GO:0042597">
    <property type="term" value="C:periplasmic space"/>
    <property type="evidence" value="ECO:0007669"/>
    <property type="project" value="UniProtKB-SubCell"/>
</dbReference>
<evidence type="ECO:0000313" key="8">
    <source>
        <dbReference type="EMBL" id="MBP0491838.1"/>
    </source>
</evidence>
<name>A0A940MPY4_9PROT</name>
<evidence type="ECO:0000256" key="2">
    <source>
        <dbReference type="ARBA" id="ARBA00022448"/>
    </source>
</evidence>
<evidence type="ECO:0000256" key="5">
    <source>
        <dbReference type="PIRNR" id="PIRNR019574"/>
    </source>
</evidence>
<dbReference type="Gene3D" id="3.40.190.10">
    <property type="entry name" value="Periplasmic binding protein-like II"/>
    <property type="match status" value="2"/>
</dbReference>
<evidence type="ECO:0000256" key="6">
    <source>
        <dbReference type="SAM" id="MobiDB-lite"/>
    </source>
</evidence>
<comment type="similarity">
    <text evidence="5">Belongs to the bacterial solute-binding protein PotD/PotF family.</text>
</comment>
<dbReference type="EMBL" id="JAGIZA010000002">
    <property type="protein sequence ID" value="MBP0491838.1"/>
    <property type="molecule type" value="Genomic_DNA"/>
</dbReference>
<comment type="caution">
    <text evidence="8">The sequence shown here is derived from an EMBL/GenBank/DDBJ whole genome shotgun (WGS) entry which is preliminary data.</text>
</comment>
<evidence type="ECO:0000256" key="4">
    <source>
        <dbReference type="ARBA" id="ARBA00022764"/>
    </source>
</evidence>
<keyword evidence="9" id="KW-1185">Reference proteome</keyword>
<proteinExistence type="inferred from homology"/>
<evidence type="ECO:0000256" key="1">
    <source>
        <dbReference type="ARBA" id="ARBA00004418"/>
    </source>
</evidence>
<dbReference type="InterPro" id="IPR006059">
    <property type="entry name" value="SBP"/>
</dbReference>
<feature type="signal peptide" evidence="7">
    <location>
        <begin position="1"/>
        <end position="31"/>
    </location>
</feature>
<feature type="region of interest" description="Disordered" evidence="6">
    <location>
        <begin position="348"/>
        <end position="370"/>
    </location>
</feature>
<dbReference type="GO" id="GO:0019808">
    <property type="term" value="F:polyamine binding"/>
    <property type="evidence" value="ECO:0007669"/>
    <property type="project" value="InterPro"/>
</dbReference>
<dbReference type="PIRSF" id="PIRSF019574">
    <property type="entry name" value="Periplasmic_polyamine_BP"/>
    <property type="match status" value="1"/>
</dbReference>
<keyword evidence="4 5" id="KW-0574">Periplasm</keyword>